<dbReference type="InterPro" id="IPR023365">
    <property type="entry name" value="Sortase_dom-sf"/>
</dbReference>
<dbReference type="GO" id="GO:0016787">
    <property type="term" value="F:hydrolase activity"/>
    <property type="evidence" value="ECO:0007669"/>
    <property type="project" value="UniProtKB-KW"/>
</dbReference>
<evidence type="ECO:0000313" key="4">
    <source>
        <dbReference type="EMBL" id="RGD81497.1"/>
    </source>
</evidence>
<dbReference type="NCBIfam" id="TIGR01076">
    <property type="entry name" value="sortase_fam"/>
    <property type="match status" value="1"/>
</dbReference>
<organism evidence="4 5">
    <name type="scientific">Thomasclavelia ramosa</name>
    <dbReference type="NCBI Taxonomy" id="1547"/>
    <lineage>
        <taxon>Bacteria</taxon>
        <taxon>Bacillati</taxon>
        <taxon>Bacillota</taxon>
        <taxon>Erysipelotrichia</taxon>
        <taxon>Erysipelotrichales</taxon>
        <taxon>Coprobacillaceae</taxon>
        <taxon>Thomasclavelia</taxon>
    </lineage>
</organism>
<dbReference type="InterPro" id="IPR005754">
    <property type="entry name" value="Sortase"/>
</dbReference>
<keyword evidence="3" id="KW-0812">Transmembrane</keyword>
<keyword evidence="3" id="KW-1133">Transmembrane helix</keyword>
<protein>
    <submittedName>
        <fullName evidence="4">Class C sortase</fullName>
    </submittedName>
</protein>
<reference evidence="4 5" key="1">
    <citation type="submission" date="2018-08" db="EMBL/GenBank/DDBJ databases">
        <title>A genome reference for cultivated species of the human gut microbiota.</title>
        <authorList>
            <person name="Zou Y."/>
            <person name="Xue W."/>
            <person name="Luo G."/>
        </authorList>
    </citation>
    <scope>NUCLEOTIDE SEQUENCE [LARGE SCALE GENOMIC DNA]</scope>
    <source>
        <strain evidence="4 5">OM06-4</strain>
    </source>
</reference>
<dbReference type="NCBIfam" id="NF033745">
    <property type="entry name" value="class_C_sortase"/>
    <property type="match status" value="1"/>
</dbReference>
<evidence type="ECO:0000256" key="2">
    <source>
        <dbReference type="PIRSR" id="PIRSR605754-1"/>
    </source>
</evidence>
<keyword evidence="3" id="KW-0472">Membrane</keyword>
<sequence length="268" mass="29816">MKFRRFLKKEIVIFAAGLAMICYPAVSNYFESIERSNLIATYDSTSSNLSSTQKENMLNDAYRWNEELYLKQKGISVEGSLNYNDVLNIGNGIIGSVEIPQIIVNIPVYHGTEEAELNAGAGHVADSSLPVGGENTHTVITGHSGLPSSKLFTRLDELKQGEQFYIRVLDKTLAYKIDKIETVLPENAEYEIEDGKDLATLVTCTPFGLNTHRLMITGHRIPYNPEVKKQTDSKIPSYHEAAIYIIPALFITVGIIIFIKKKGARTDA</sequence>
<name>A0A3E3EA70_9FIRM</name>
<feature type="transmembrane region" description="Helical" evidence="3">
    <location>
        <begin position="241"/>
        <end position="259"/>
    </location>
</feature>
<dbReference type="CDD" id="cd05827">
    <property type="entry name" value="Sortase_C"/>
    <property type="match status" value="1"/>
</dbReference>
<dbReference type="InterPro" id="IPR042002">
    <property type="entry name" value="Sortase_C"/>
</dbReference>
<dbReference type="Gene3D" id="2.40.260.10">
    <property type="entry name" value="Sortase"/>
    <property type="match status" value="1"/>
</dbReference>
<keyword evidence="1" id="KW-0378">Hydrolase</keyword>
<gene>
    <name evidence="4" type="ORF">DXB93_14340</name>
</gene>
<feature type="active site" description="Acyl-thioester intermediate" evidence="2">
    <location>
        <position position="204"/>
    </location>
</feature>
<dbReference type="Proteomes" id="UP000261032">
    <property type="component" value="Unassembled WGS sequence"/>
</dbReference>
<dbReference type="AlphaFoldDB" id="A0A3E3EA70"/>
<evidence type="ECO:0000313" key="5">
    <source>
        <dbReference type="Proteomes" id="UP000261032"/>
    </source>
</evidence>
<dbReference type="EMBL" id="QUSL01000027">
    <property type="protein sequence ID" value="RGD81497.1"/>
    <property type="molecule type" value="Genomic_DNA"/>
</dbReference>
<accession>A0A3E3EA70</accession>
<dbReference type="Pfam" id="PF04203">
    <property type="entry name" value="Sortase"/>
    <property type="match status" value="1"/>
</dbReference>
<proteinExistence type="predicted"/>
<dbReference type="SUPFAM" id="SSF63817">
    <property type="entry name" value="Sortase"/>
    <property type="match status" value="1"/>
</dbReference>
<comment type="caution">
    <text evidence="4">The sequence shown here is derived from an EMBL/GenBank/DDBJ whole genome shotgun (WGS) entry which is preliminary data.</text>
</comment>
<feature type="active site" description="Proton donor/acceptor" evidence="2">
    <location>
        <position position="143"/>
    </location>
</feature>
<dbReference type="RefSeq" id="WP_117582230.1">
    <property type="nucleotide sequence ID" value="NZ_QUSL01000027.1"/>
</dbReference>
<evidence type="ECO:0000256" key="3">
    <source>
        <dbReference type="SAM" id="Phobius"/>
    </source>
</evidence>
<evidence type="ECO:0000256" key="1">
    <source>
        <dbReference type="ARBA" id="ARBA00022801"/>
    </source>
</evidence>